<proteinExistence type="predicted"/>
<dbReference type="Proteomes" id="UP000765509">
    <property type="component" value="Unassembled WGS sequence"/>
</dbReference>
<feature type="region of interest" description="Disordered" evidence="1">
    <location>
        <begin position="1"/>
        <end position="68"/>
    </location>
</feature>
<gene>
    <name evidence="2" type="ORF">O181_130050</name>
</gene>
<feature type="compositionally biased region" description="Basic and acidic residues" evidence="1">
    <location>
        <begin position="41"/>
        <end position="55"/>
    </location>
</feature>
<protein>
    <submittedName>
        <fullName evidence="2">Uncharacterized protein</fullName>
    </submittedName>
</protein>
<organism evidence="2 3">
    <name type="scientific">Austropuccinia psidii MF-1</name>
    <dbReference type="NCBI Taxonomy" id="1389203"/>
    <lineage>
        <taxon>Eukaryota</taxon>
        <taxon>Fungi</taxon>
        <taxon>Dikarya</taxon>
        <taxon>Basidiomycota</taxon>
        <taxon>Pucciniomycotina</taxon>
        <taxon>Pucciniomycetes</taxon>
        <taxon>Pucciniales</taxon>
        <taxon>Sphaerophragmiaceae</taxon>
        <taxon>Austropuccinia</taxon>
    </lineage>
</organism>
<dbReference type="AlphaFoldDB" id="A0A9Q3L330"/>
<sequence>MASIDGIEEHDALNSRFEEKQPYNTQTIDKNSPSGQQQQFQREKTPQAQKKDKGKAPATEPYSQGYRIPKIQQDAMEKVFQMARTPMELQKKEEAE</sequence>
<name>A0A9Q3L330_9BASI</name>
<feature type="compositionally biased region" description="Polar residues" evidence="1">
    <location>
        <begin position="22"/>
        <end position="40"/>
    </location>
</feature>
<evidence type="ECO:0000313" key="2">
    <source>
        <dbReference type="EMBL" id="MBW0590335.1"/>
    </source>
</evidence>
<dbReference type="EMBL" id="AVOT02137915">
    <property type="protein sequence ID" value="MBW0590335.1"/>
    <property type="molecule type" value="Genomic_DNA"/>
</dbReference>
<evidence type="ECO:0000313" key="3">
    <source>
        <dbReference type="Proteomes" id="UP000765509"/>
    </source>
</evidence>
<reference evidence="2" key="1">
    <citation type="submission" date="2021-03" db="EMBL/GenBank/DDBJ databases">
        <title>Draft genome sequence of rust myrtle Austropuccinia psidii MF-1, a brazilian biotype.</title>
        <authorList>
            <person name="Quecine M.C."/>
            <person name="Pachon D.M.R."/>
            <person name="Bonatelli M.L."/>
            <person name="Correr F.H."/>
            <person name="Franceschini L.M."/>
            <person name="Leite T.F."/>
            <person name="Margarido G.R.A."/>
            <person name="Almeida C.A."/>
            <person name="Ferrarezi J.A."/>
            <person name="Labate C.A."/>
        </authorList>
    </citation>
    <scope>NUCLEOTIDE SEQUENCE</scope>
    <source>
        <strain evidence="2">MF-1</strain>
    </source>
</reference>
<feature type="compositionally biased region" description="Basic and acidic residues" evidence="1">
    <location>
        <begin position="7"/>
        <end position="21"/>
    </location>
</feature>
<keyword evidence="3" id="KW-1185">Reference proteome</keyword>
<evidence type="ECO:0000256" key="1">
    <source>
        <dbReference type="SAM" id="MobiDB-lite"/>
    </source>
</evidence>
<comment type="caution">
    <text evidence="2">The sequence shown here is derived from an EMBL/GenBank/DDBJ whole genome shotgun (WGS) entry which is preliminary data.</text>
</comment>
<accession>A0A9Q3L330</accession>